<dbReference type="InterPro" id="IPR012893">
    <property type="entry name" value="HipA-like_C"/>
</dbReference>
<dbReference type="PANTHER" id="PTHR37419:SF8">
    <property type="entry name" value="TOXIN YJJJ"/>
    <property type="match status" value="1"/>
</dbReference>
<dbReference type="InterPro" id="IPR052028">
    <property type="entry name" value="HipA_Ser/Thr_kinase"/>
</dbReference>
<dbReference type="Pfam" id="PF13657">
    <property type="entry name" value="Couple_hipA"/>
    <property type="match status" value="1"/>
</dbReference>
<feature type="domain" description="HipA-like C-terminal" evidence="4">
    <location>
        <begin position="170"/>
        <end position="405"/>
    </location>
</feature>
<dbReference type="OrthoDB" id="9805913at2"/>
<accession>A0A2G9CCQ2</accession>
<evidence type="ECO:0000256" key="2">
    <source>
        <dbReference type="ARBA" id="ARBA00022679"/>
    </source>
</evidence>
<proteinExistence type="inferred from homology"/>
<comment type="similarity">
    <text evidence="1">Belongs to the HipA Ser/Thr kinase family.</text>
</comment>
<evidence type="ECO:0000256" key="1">
    <source>
        <dbReference type="ARBA" id="ARBA00010164"/>
    </source>
</evidence>
<dbReference type="AlphaFoldDB" id="A0A2G9CCQ2"/>
<keyword evidence="7" id="KW-1185">Reference proteome</keyword>
<dbReference type="InterPro" id="IPR017508">
    <property type="entry name" value="HipA_N1"/>
</dbReference>
<keyword evidence="2" id="KW-0808">Transferase</keyword>
<dbReference type="Proteomes" id="UP000231501">
    <property type="component" value="Unassembled WGS sequence"/>
</dbReference>
<dbReference type="RefSeq" id="WP_099861427.1">
    <property type="nucleotide sequence ID" value="NZ_PEOG01000021.1"/>
</dbReference>
<dbReference type="PANTHER" id="PTHR37419">
    <property type="entry name" value="SERINE/THREONINE-PROTEIN KINASE TOXIN HIPA"/>
    <property type="match status" value="1"/>
</dbReference>
<name>A0A2G9CCQ2_9BURK</name>
<feature type="domain" description="HipA N-terminal subdomain 1" evidence="5">
    <location>
        <begin position="10"/>
        <end position="121"/>
    </location>
</feature>
<dbReference type="EMBL" id="PEOG01000021">
    <property type="protein sequence ID" value="PIM53404.1"/>
    <property type="molecule type" value="Genomic_DNA"/>
</dbReference>
<dbReference type="GO" id="GO:0005829">
    <property type="term" value="C:cytosol"/>
    <property type="evidence" value="ECO:0007669"/>
    <property type="project" value="TreeGrafter"/>
</dbReference>
<dbReference type="Pfam" id="PF07804">
    <property type="entry name" value="HipA_C"/>
    <property type="match status" value="1"/>
</dbReference>
<evidence type="ECO:0000259" key="4">
    <source>
        <dbReference type="Pfam" id="PF07804"/>
    </source>
</evidence>
<organism evidence="6 7">
    <name type="scientific">Roseateles chitinivorans</name>
    <dbReference type="NCBI Taxonomy" id="2917965"/>
    <lineage>
        <taxon>Bacteria</taxon>
        <taxon>Pseudomonadati</taxon>
        <taxon>Pseudomonadota</taxon>
        <taxon>Betaproteobacteria</taxon>
        <taxon>Burkholderiales</taxon>
        <taxon>Sphaerotilaceae</taxon>
        <taxon>Roseateles</taxon>
    </lineage>
</organism>
<evidence type="ECO:0000313" key="7">
    <source>
        <dbReference type="Proteomes" id="UP000231501"/>
    </source>
</evidence>
<dbReference type="GO" id="GO:0004674">
    <property type="term" value="F:protein serine/threonine kinase activity"/>
    <property type="evidence" value="ECO:0007669"/>
    <property type="project" value="TreeGrafter"/>
</dbReference>
<evidence type="ECO:0000256" key="3">
    <source>
        <dbReference type="ARBA" id="ARBA00022777"/>
    </source>
</evidence>
<reference evidence="6 7" key="1">
    <citation type="submission" date="2017-11" db="EMBL/GenBank/DDBJ databases">
        <title>Draft genome sequence of Mitsuaria sp. HWN-4.</title>
        <authorList>
            <person name="Gundlapally S.R."/>
        </authorList>
    </citation>
    <scope>NUCLEOTIDE SEQUENCE [LARGE SCALE GENOMIC DNA]</scope>
    <source>
        <strain evidence="6 7">HWN-4</strain>
    </source>
</reference>
<evidence type="ECO:0000259" key="5">
    <source>
        <dbReference type="Pfam" id="PF13657"/>
    </source>
</evidence>
<evidence type="ECO:0000313" key="6">
    <source>
        <dbReference type="EMBL" id="PIM53404.1"/>
    </source>
</evidence>
<comment type="caution">
    <text evidence="6">The sequence shown here is derived from an EMBL/GenBank/DDBJ whole genome shotgun (WGS) entry which is preliminary data.</text>
</comment>
<keyword evidence="3 6" id="KW-0418">Kinase</keyword>
<sequence length="430" mass="47735">MPYVPVDRVEVHLWGLLVGVAALDPAYGFYAFAYDPAFRDIGIDLAPLHMPLHGQEVFLFPDLPINTYKRLPALLADALPDDFGNALINSYMAGQGVSPSEVTALDRLAYMGSRAMGALTFKPARGPRARLSSAIDMRKLVTAAREAVHGAIDDDEHTNAALRSIIDVGTSAGGARAKAVVAVHPESKELRSGQVDAPPGFEHWLLKFDGVGVDKELGASQNYGRIEFAYHLMACAAGIQMSECDLLEENGRAHFMTRRFDRHGSSGRHHIQTLCAMQHLDYKLKGVHAYEQFFLTMAQLGLPYEDRVEGFRRMVFNVAGMNCDDHVKNLSFLLPEDDPAWRLAPAYDLTFAHNPQGEWTHQHLMSVNGKFKQIERADLLSVADRFGIRRADRLIDEVQEAVQLWPVYADAAGVPDAEIAFIERQLVRLT</sequence>
<gene>
    <name evidence="6" type="ORF">CS062_09545</name>
</gene>
<protein>
    <submittedName>
        <fullName evidence="6">Phosphatidylinositol kinase</fullName>
    </submittedName>
</protein>